<evidence type="ECO:0000256" key="5">
    <source>
        <dbReference type="ARBA" id="ARBA00023088"/>
    </source>
</evidence>
<evidence type="ECO:0000256" key="2">
    <source>
        <dbReference type="ARBA" id="ARBA00022512"/>
    </source>
</evidence>
<feature type="domain" description="Gram-positive cocci surface proteins LPxTG" evidence="8">
    <location>
        <begin position="23"/>
        <end position="59"/>
    </location>
</feature>
<keyword evidence="7" id="KW-1133">Transmembrane helix</keyword>
<feature type="region of interest" description="Disordered" evidence="6">
    <location>
        <begin position="1"/>
        <end position="33"/>
    </location>
</feature>
<evidence type="ECO:0000256" key="3">
    <source>
        <dbReference type="ARBA" id="ARBA00022525"/>
    </source>
</evidence>
<dbReference type="Proteomes" id="UP000075806">
    <property type="component" value="Unassembled WGS sequence"/>
</dbReference>
<evidence type="ECO:0000256" key="6">
    <source>
        <dbReference type="SAM" id="MobiDB-lite"/>
    </source>
</evidence>
<reference evidence="9" key="1">
    <citation type="submission" date="2016-02" db="EMBL/GenBank/DDBJ databases">
        <title>Genome sequence of Bacillus trypoxylicola KCTC 13244(T).</title>
        <authorList>
            <person name="Jeong H."/>
            <person name="Park S.-H."/>
            <person name="Choi S.-K."/>
        </authorList>
    </citation>
    <scope>NUCLEOTIDE SEQUENCE [LARGE SCALE GENOMIC DNA]</scope>
    <source>
        <strain evidence="9">KCTC 13244</strain>
    </source>
</reference>
<protein>
    <recommendedName>
        <fullName evidence="8">Gram-positive cocci surface proteins LPxTG domain-containing protein</fullName>
    </recommendedName>
</protein>
<accession>A0A161PCD0</accession>
<keyword evidence="2" id="KW-0134">Cell wall</keyword>
<keyword evidence="3" id="KW-0964">Secreted</keyword>
<feature type="compositionally biased region" description="Basic and acidic residues" evidence="6">
    <location>
        <begin position="15"/>
        <end position="28"/>
    </location>
</feature>
<dbReference type="Pfam" id="PF00746">
    <property type="entry name" value="Gram_pos_anchor"/>
    <property type="match status" value="1"/>
</dbReference>
<evidence type="ECO:0000256" key="1">
    <source>
        <dbReference type="ARBA" id="ARBA00004168"/>
    </source>
</evidence>
<keyword evidence="4" id="KW-0732">Signal</keyword>
<evidence type="ECO:0000313" key="10">
    <source>
        <dbReference type="Proteomes" id="UP000075806"/>
    </source>
</evidence>
<dbReference type="AlphaFoldDB" id="A0A161PCD0"/>
<evidence type="ECO:0000313" key="9">
    <source>
        <dbReference type="EMBL" id="KYG30036.1"/>
    </source>
</evidence>
<dbReference type="NCBIfam" id="TIGR01167">
    <property type="entry name" value="LPXTG_anchor"/>
    <property type="match status" value="1"/>
</dbReference>
<dbReference type="RefSeq" id="WP_061949022.1">
    <property type="nucleotide sequence ID" value="NZ_LTAO01000022.1"/>
</dbReference>
<feature type="transmembrane region" description="Helical" evidence="7">
    <location>
        <begin position="37"/>
        <end position="56"/>
    </location>
</feature>
<dbReference type="InterPro" id="IPR019931">
    <property type="entry name" value="LPXTG_anchor"/>
</dbReference>
<comment type="subcellular location">
    <subcellularLocation>
        <location evidence="1">Secreted</location>
        <location evidence="1">Cell wall</location>
        <topology evidence="1">Peptidoglycan-anchor</topology>
    </subcellularLocation>
</comment>
<sequence>MVKQPIHSEQVSNNPKEKQETISSEKNELPSTSTSSYNLMLLGSILVILGVGLYSYRRRALKL</sequence>
<evidence type="ECO:0000256" key="7">
    <source>
        <dbReference type="SAM" id="Phobius"/>
    </source>
</evidence>
<evidence type="ECO:0000256" key="4">
    <source>
        <dbReference type="ARBA" id="ARBA00022729"/>
    </source>
</evidence>
<proteinExistence type="predicted"/>
<evidence type="ECO:0000259" key="8">
    <source>
        <dbReference type="Pfam" id="PF00746"/>
    </source>
</evidence>
<keyword evidence="10" id="KW-1185">Reference proteome</keyword>
<name>A0A161PCD0_9BACI</name>
<dbReference type="EMBL" id="LTAO01000022">
    <property type="protein sequence ID" value="KYG30036.1"/>
    <property type="molecule type" value="Genomic_DNA"/>
</dbReference>
<keyword evidence="5" id="KW-0572">Peptidoglycan-anchor</keyword>
<comment type="caution">
    <text evidence="9">The sequence shown here is derived from an EMBL/GenBank/DDBJ whole genome shotgun (WGS) entry which is preliminary data.</text>
</comment>
<keyword evidence="7" id="KW-0472">Membrane</keyword>
<keyword evidence="7" id="KW-0812">Transmembrane</keyword>
<organism evidence="9 10">
    <name type="scientific">Alkalihalobacillus trypoxylicola</name>
    <dbReference type="NCBI Taxonomy" id="519424"/>
    <lineage>
        <taxon>Bacteria</taxon>
        <taxon>Bacillati</taxon>
        <taxon>Bacillota</taxon>
        <taxon>Bacilli</taxon>
        <taxon>Bacillales</taxon>
        <taxon>Bacillaceae</taxon>
        <taxon>Alkalihalobacillus</taxon>
    </lineage>
</organism>
<gene>
    <name evidence="9" type="ORF">AZF04_20035</name>
</gene>